<protein>
    <submittedName>
        <fullName evidence="1">Uncharacterized protein</fullName>
    </submittedName>
</protein>
<evidence type="ECO:0000313" key="1">
    <source>
        <dbReference type="EMBL" id="MCW7552916.1"/>
    </source>
</evidence>
<sequence length="103" mass="11712">MKERSIVVTQGNINNNHLYLRNVLPMFPSGCIGGSNRKEQASQLITLYLQGADTVQCDIDGKKKIFRDRKAIRQFLGNNDIAALDEVLIRKIGLYEYQISKIQ</sequence>
<comment type="caution">
    <text evidence="1">The sequence shown here is derived from an EMBL/GenBank/DDBJ whole genome shotgun (WGS) entry which is preliminary data.</text>
</comment>
<evidence type="ECO:0000313" key="2">
    <source>
        <dbReference type="Proteomes" id="UP001209854"/>
    </source>
</evidence>
<accession>A0ABT3MU63</accession>
<name>A0ABT3MU63_9GAMM</name>
<organism evidence="1 2">
    <name type="scientific">Endozoicomonas gorgoniicola</name>
    <dbReference type="NCBI Taxonomy" id="1234144"/>
    <lineage>
        <taxon>Bacteria</taxon>
        <taxon>Pseudomonadati</taxon>
        <taxon>Pseudomonadota</taxon>
        <taxon>Gammaproteobacteria</taxon>
        <taxon>Oceanospirillales</taxon>
        <taxon>Endozoicomonadaceae</taxon>
        <taxon>Endozoicomonas</taxon>
    </lineage>
</organism>
<dbReference type="EMBL" id="JAPFCC010000001">
    <property type="protein sequence ID" value="MCW7552916.1"/>
    <property type="molecule type" value="Genomic_DNA"/>
</dbReference>
<keyword evidence="2" id="KW-1185">Reference proteome</keyword>
<gene>
    <name evidence="1" type="ORF">NX722_09725</name>
</gene>
<proteinExistence type="predicted"/>
<dbReference type="Proteomes" id="UP001209854">
    <property type="component" value="Unassembled WGS sequence"/>
</dbReference>
<dbReference type="RefSeq" id="WP_262567819.1">
    <property type="nucleotide sequence ID" value="NZ_JAPFCC010000001.1"/>
</dbReference>
<reference evidence="1 2" key="1">
    <citation type="submission" date="2022-10" db="EMBL/GenBank/DDBJ databases">
        <title>High-quality genome sequences of two octocoral-associated bacteria, Endozoicomonas euniceicola EF212 and Endozoicomonas gorgoniicola PS125.</title>
        <authorList>
            <person name="Chiou Y.-J."/>
            <person name="Chen Y.-H."/>
        </authorList>
    </citation>
    <scope>NUCLEOTIDE SEQUENCE [LARGE SCALE GENOMIC DNA]</scope>
    <source>
        <strain evidence="1 2">PS125</strain>
    </source>
</reference>